<keyword evidence="1" id="KW-0732">Signal</keyword>
<dbReference type="AlphaFoldDB" id="A0A839DWW6"/>
<organism evidence="2 3">
    <name type="scientific">Halosaccharopolyspora lacisalsi</name>
    <dbReference type="NCBI Taxonomy" id="1000566"/>
    <lineage>
        <taxon>Bacteria</taxon>
        <taxon>Bacillati</taxon>
        <taxon>Actinomycetota</taxon>
        <taxon>Actinomycetes</taxon>
        <taxon>Pseudonocardiales</taxon>
        <taxon>Pseudonocardiaceae</taxon>
        <taxon>Halosaccharopolyspora</taxon>
    </lineage>
</organism>
<sequence>MSSSQGMRPVLAVLFATVVMIGGGATAAASPAPTADPAQSAAPGVRDVDWHDATLPLPPVGSCPRNTVDFTDGEGRVDDSIYRFTPDREIHYADVTGEGVTDALIFMDCGPPASEYSTSLIGMTTRADGTVRALGTVVSTGVWTHQPTDVAVHGGLMAVTITDIETDRTWIQYYRWAASARAFVRVG</sequence>
<evidence type="ECO:0000313" key="3">
    <source>
        <dbReference type="Proteomes" id="UP000569329"/>
    </source>
</evidence>
<protein>
    <submittedName>
        <fullName evidence="2">Uncharacterized protein</fullName>
    </submittedName>
</protein>
<dbReference type="EMBL" id="JACGWZ010000001">
    <property type="protein sequence ID" value="MBA8823691.1"/>
    <property type="molecule type" value="Genomic_DNA"/>
</dbReference>
<evidence type="ECO:0000256" key="1">
    <source>
        <dbReference type="SAM" id="SignalP"/>
    </source>
</evidence>
<gene>
    <name evidence="2" type="ORF">FHX42_001020</name>
</gene>
<dbReference type="RefSeq" id="WP_235986892.1">
    <property type="nucleotide sequence ID" value="NZ_JACGWZ010000001.1"/>
</dbReference>
<dbReference type="Proteomes" id="UP000569329">
    <property type="component" value="Unassembled WGS sequence"/>
</dbReference>
<feature type="signal peptide" evidence="1">
    <location>
        <begin position="1"/>
        <end position="27"/>
    </location>
</feature>
<keyword evidence="3" id="KW-1185">Reference proteome</keyword>
<name>A0A839DWW6_9PSEU</name>
<reference evidence="2 3" key="1">
    <citation type="submission" date="2020-07" db="EMBL/GenBank/DDBJ databases">
        <title>Sequencing the genomes of 1000 actinobacteria strains.</title>
        <authorList>
            <person name="Klenk H.-P."/>
        </authorList>
    </citation>
    <scope>NUCLEOTIDE SEQUENCE [LARGE SCALE GENOMIC DNA]</scope>
    <source>
        <strain evidence="2 3">DSM 45975</strain>
    </source>
</reference>
<accession>A0A839DWW6</accession>
<proteinExistence type="predicted"/>
<comment type="caution">
    <text evidence="2">The sequence shown here is derived from an EMBL/GenBank/DDBJ whole genome shotgun (WGS) entry which is preliminary data.</text>
</comment>
<feature type="chain" id="PRO_5032673763" evidence="1">
    <location>
        <begin position="28"/>
        <end position="187"/>
    </location>
</feature>
<evidence type="ECO:0000313" key="2">
    <source>
        <dbReference type="EMBL" id="MBA8823691.1"/>
    </source>
</evidence>